<dbReference type="Pfam" id="PF10175">
    <property type="entry name" value="MPP6"/>
    <property type="match status" value="1"/>
</dbReference>
<dbReference type="Proteomes" id="UP000887577">
    <property type="component" value="Unplaced"/>
</dbReference>
<name>A0A914ZAA1_9BILA</name>
<dbReference type="AlphaFoldDB" id="A0A914ZAA1"/>
<protein>
    <submittedName>
        <fullName evidence="3">Uncharacterized protein</fullName>
    </submittedName>
</protein>
<sequence length="221" mass="25161">MANKKNITMSEDLLEMQFMRSTRQKLEEQAKKKQLTDIAEEYRGRKIPATTNKARPSRYEFCPDIGYTELQDLRYGRFAFNGTNPEIAKIQTEEEIIRLRKHDPKYENDEDIFKDVPDVEMAHSSFAQARQGRGVMIQPADQVLNIYAEETDKPASNTVDENDGDSSAPKPSPRYAPYKQNNSDRGRGGNSNYRGRGGNSNNRGNSSRGGNNRGNYRGKKK</sequence>
<reference evidence="3" key="1">
    <citation type="submission" date="2022-11" db="UniProtKB">
        <authorList>
            <consortium name="WormBaseParasite"/>
        </authorList>
    </citation>
    <scope>IDENTIFICATION</scope>
</reference>
<accession>A0A914ZAA1</accession>
<feature type="compositionally biased region" description="Low complexity" evidence="1">
    <location>
        <begin position="190"/>
        <end position="215"/>
    </location>
</feature>
<evidence type="ECO:0000256" key="1">
    <source>
        <dbReference type="SAM" id="MobiDB-lite"/>
    </source>
</evidence>
<evidence type="ECO:0000313" key="3">
    <source>
        <dbReference type="WBParaSite" id="PSU_v2.g8715.t1"/>
    </source>
</evidence>
<keyword evidence="2" id="KW-1185">Reference proteome</keyword>
<evidence type="ECO:0000313" key="2">
    <source>
        <dbReference type="Proteomes" id="UP000887577"/>
    </source>
</evidence>
<feature type="region of interest" description="Disordered" evidence="1">
    <location>
        <begin position="151"/>
        <end position="221"/>
    </location>
</feature>
<organism evidence="2 3">
    <name type="scientific">Panagrolaimus superbus</name>
    <dbReference type="NCBI Taxonomy" id="310955"/>
    <lineage>
        <taxon>Eukaryota</taxon>
        <taxon>Metazoa</taxon>
        <taxon>Ecdysozoa</taxon>
        <taxon>Nematoda</taxon>
        <taxon>Chromadorea</taxon>
        <taxon>Rhabditida</taxon>
        <taxon>Tylenchina</taxon>
        <taxon>Panagrolaimomorpha</taxon>
        <taxon>Panagrolaimoidea</taxon>
        <taxon>Panagrolaimidae</taxon>
        <taxon>Panagrolaimus</taxon>
    </lineage>
</organism>
<dbReference type="WBParaSite" id="PSU_v2.g8715.t1">
    <property type="protein sequence ID" value="PSU_v2.g8715.t1"/>
    <property type="gene ID" value="PSU_v2.g8715"/>
</dbReference>
<proteinExistence type="predicted"/>